<evidence type="ECO:0000256" key="1">
    <source>
        <dbReference type="ARBA" id="ARBA00001946"/>
    </source>
</evidence>
<evidence type="ECO:0000256" key="2">
    <source>
        <dbReference type="ARBA" id="ARBA00022649"/>
    </source>
</evidence>
<dbReference type="EMBL" id="BMHO01000001">
    <property type="protein sequence ID" value="GGD30966.1"/>
    <property type="molecule type" value="Genomic_DNA"/>
</dbReference>
<evidence type="ECO:0000256" key="9">
    <source>
        <dbReference type="ARBA" id="ARBA00038276"/>
    </source>
</evidence>
<keyword evidence="5" id="KW-0479">Metal-binding</keyword>
<dbReference type="CDD" id="cd05403">
    <property type="entry name" value="NT_KNTase_like"/>
    <property type="match status" value="1"/>
</dbReference>
<dbReference type="InterPro" id="IPR002934">
    <property type="entry name" value="Polymerase_NTP_transf_dom"/>
</dbReference>
<evidence type="ECO:0000313" key="12">
    <source>
        <dbReference type="Proteomes" id="UP000633205"/>
    </source>
</evidence>
<dbReference type="InterPro" id="IPR052038">
    <property type="entry name" value="Type-VII_TA_antitoxin"/>
</dbReference>
<keyword evidence="6" id="KW-0547">Nucleotide-binding</keyword>
<evidence type="ECO:0000256" key="7">
    <source>
        <dbReference type="ARBA" id="ARBA00022840"/>
    </source>
</evidence>
<keyword evidence="12" id="KW-1185">Reference proteome</keyword>
<evidence type="ECO:0000256" key="4">
    <source>
        <dbReference type="ARBA" id="ARBA00022695"/>
    </source>
</evidence>
<keyword evidence="7" id="KW-0067">ATP-binding</keyword>
<dbReference type="Gene3D" id="3.30.460.10">
    <property type="entry name" value="Beta Polymerase, domain 2"/>
    <property type="match status" value="1"/>
</dbReference>
<keyword evidence="8" id="KW-0460">Magnesium</keyword>
<dbReference type="Pfam" id="PF01909">
    <property type="entry name" value="NTP_transf_2"/>
    <property type="match status" value="1"/>
</dbReference>
<dbReference type="InterPro" id="IPR043519">
    <property type="entry name" value="NT_sf"/>
</dbReference>
<keyword evidence="4" id="KW-0548">Nucleotidyltransferase</keyword>
<reference evidence="11" key="1">
    <citation type="journal article" date="2014" name="Int. J. Syst. Evol. Microbiol.">
        <title>Complete genome sequence of Corynebacterium casei LMG S-19264T (=DSM 44701T), isolated from a smear-ripened cheese.</title>
        <authorList>
            <consortium name="US DOE Joint Genome Institute (JGI-PGF)"/>
            <person name="Walter F."/>
            <person name="Albersmeier A."/>
            <person name="Kalinowski J."/>
            <person name="Ruckert C."/>
        </authorList>
    </citation>
    <scope>NUCLEOTIDE SEQUENCE</scope>
    <source>
        <strain evidence="11">CGMCC 1.15152</strain>
    </source>
</reference>
<evidence type="ECO:0000259" key="10">
    <source>
        <dbReference type="Pfam" id="PF01909"/>
    </source>
</evidence>
<reference evidence="11" key="2">
    <citation type="submission" date="2020-09" db="EMBL/GenBank/DDBJ databases">
        <authorList>
            <person name="Sun Q."/>
            <person name="Zhou Y."/>
        </authorList>
    </citation>
    <scope>NUCLEOTIDE SEQUENCE</scope>
    <source>
        <strain evidence="11">CGMCC 1.15152</strain>
    </source>
</reference>
<evidence type="ECO:0000256" key="8">
    <source>
        <dbReference type="ARBA" id="ARBA00022842"/>
    </source>
</evidence>
<dbReference type="SUPFAM" id="SSF81301">
    <property type="entry name" value="Nucleotidyltransferase"/>
    <property type="match status" value="1"/>
</dbReference>
<sequence>MNRTSVVPVAEARRDFSRILRAFRTDPRSAAPVVVGSHRKPEAVIAPIDFHWSAPTIAFRDEVHRLRDVIAHLAEAANLHDVALVGSVARGEDTVDSDIDLLVSLGAGADYFDSAQFAIDVEAVLRRSVDVIDRGTLAEGHPILAEAVPL</sequence>
<protein>
    <recommendedName>
        <fullName evidence="10">Polymerase nucleotidyl transferase domain-containing protein</fullName>
    </recommendedName>
</protein>
<dbReference type="PANTHER" id="PTHR33571:SF12">
    <property type="entry name" value="BSL3053 PROTEIN"/>
    <property type="match status" value="1"/>
</dbReference>
<keyword evidence="2" id="KW-1277">Toxin-antitoxin system</keyword>
<accession>A0A917DER6</accession>
<gene>
    <name evidence="11" type="ORF">GCM10010915_09060</name>
</gene>
<dbReference type="AlphaFoldDB" id="A0A917DER6"/>
<dbReference type="RefSeq" id="WP_188711098.1">
    <property type="nucleotide sequence ID" value="NZ_BMHO01000001.1"/>
</dbReference>
<comment type="caution">
    <text evidence="11">The sequence shown here is derived from an EMBL/GenBank/DDBJ whole genome shotgun (WGS) entry which is preliminary data.</text>
</comment>
<dbReference type="Proteomes" id="UP000633205">
    <property type="component" value="Unassembled WGS sequence"/>
</dbReference>
<proteinExistence type="inferred from homology"/>
<evidence type="ECO:0000256" key="6">
    <source>
        <dbReference type="ARBA" id="ARBA00022741"/>
    </source>
</evidence>
<name>A0A917DER6_9MICO</name>
<feature type="domain" description="Polymerase nucleotidyl transferase" evidence="10">
    <location>
        <begin position="79"/>
        <end position="132"/>
    </location>
</feature>
<evidence type="ECO:0000256" key="3">
    <source>
        <dbReference type="ARBA" id="ARBA00022679"/>
    </source>
</evidence>
<dbReference type="GO" id="GO:0046872">
    <property type="term" value="F:metal ion binding"/>
    <property type="evidence" value="ECO:0007669"/>
    <property type="project" value="UniProtKB-KW"/>
</dbReference>
<dbReference type="PANTHER" id="PTHR33571">
    <property type="entry name" value="SSL8005 PROTEIN"/>
    <property type="match status" value="1"/>
</dbReference>
<keyword evidence="3" id="KW-0808">Transferase</keyword>
<comment type="similarity">
    <text evidence="9">Belongs to the MntA antitoxin family.</text>
</comment>
<organism evidence="11 12">
    <name type="scientific">Microbacterium faecale</name>
    <dbReference type="NCBI Taxonomy" id="1804630"/>
    <lineage>
        <taxon>Bacteria</taxon>
        <taxon>Bacillati</taxon>
        <taxon>Actinomycetota</taxon>
        <taxon>Actinomycetes</taxon>
        <taxon>Micrococcales</taxon>
        <taxon>Microbacteriaceae</taxon>
        <taxon>Microbacterium</taxon>
    </lineage>
</organism>
<dbReference type="GO" id="GO:0005524">
    <property type="term" value="F:ATP binding"/>
    <property type="evidence" value="ECO:0007669"/>
    <property type="project" value="UniProtKB-KW"/>
</dbReference>
<evidence type="ECO:0000313" key="11">
    <source>
        <dbReference type="EMBL" id="GGD30966.1"/>
    </source>
</evidence>
<dbReference type="GO" id="GO:0016779">
    <property type="term" value="F:nucleotidyltransferase activity"/>
    <property type="evidence" value="ECO:0007669"/>
    <property type="project" value="UniProtKB-KW"/>
</dbReference>
<comment type="cofactor">
    <cofactor evidence="1">
        <name>Mg(2+)</name>
        <dbReference type="ChEBI" id="CHEBI:18420"/>
    </cofactor>
</comment>
<evidence type="ECO:0000256" key="5">
    <source>
        <dbReference type="ARBA" id="ARBA00022723"/>
    </source>
</evidence>